<dbReference type="Pfam" id="PF04296">
    <property type="entry name" value="YlxR"/>
    <property type="match status" value="1"/>
</dbReference>
<evidence type="ECO:0000313" key="3">
    <source>
        <dbReference type="Proteomes" id="UP000018461"/>
    </source>
</evidence>
<dbReference type="EMBL" id="AFZC02000003">
    <property type="protein sequence ID" value="EHL11292.1"/>
    <property type="molecule type" value="Genomic_DNA"/>
</dbReference>
<dbReference type="Gene3D" id="3.30.1230.10">
    <property type="entry name" value="YlxR-like"/>
    <property type="match status" value="1"/>
</dbReference>
<dbReference type="InterPro" id="IPR037465">
    <property type="entry name" value="YlxR"/>
</dbReference>
<gene>
    <name evidence="2" type="ORF">HMPREF9625_00859</name>
</gene>
<dbReference type="NCBIfam" id="NF047356">
    <property type="entry name" value="RNA_bind_RnpM"/>
    <property type="match status" value="1"/>
</dbReference>
<dbReference type="Proteomes" id="UP000018461">
    <property type="component" value="Unassembled WGS sequence"/>
</dbReference>
<sequence>MKVEPLRSCIACNEKKTKKELLRIVREEDGSYSLDLSGRKNGRGAYICPKLSCLEKAEKRKAFFRAFKENISEESLAKLREEIREIAE</sequence>
<reference evidence="2" key="2">
    <citation type="submission" date="2013-03" db="EMBL/GenBank/DDBJ databases">
        <title>The Genome Sequence of Oribacterium sp. ACB1.</title>
        <authorList>
            <consortium name="The Broad Institute Genomics Platform"/>
            <consortium name="The Broad Institute Genome Sequencing Center for Infectious Disease"/>
            <person name="Earl A."/>
            <person name="Ward D."/>
            <person name="Feldgarden M."/>
            <person name="Gevers D."/>
            <person name="Sizova M."/>
            <person name="Hazen A."/>
            <person name="Epstein S."/>
            <person name="Walker B."/>
            <person name="Young S."/>
            <person name="Zeng Q."/>
            <person name="Gargeya S."/>
            <person name="Fitzgerald M."/>
            <person name="Haas B."/>
            <person name="Abouelleil A."/>
            <person name="Allen A.W."/>
            <person name="Alvarado L."/>
            <person name="Arachchi H.M."/>
            <person name="Berlin A.M."/>
            <person name="Chapman S.B."/>
            <person name="Gainer-Dewar J."/>
            <person name="Goldberg J."/>
            <person name="Griggs A."/>
            <person name="Gujja S."/>
            <person name="Hansen M."/>
            <person name="Howarth C."/>
            <person name="Imamovic A."/>
            <person name="Ireland A."/>
            <person name="Larimer J."/>
            <person name="McCowan C."/>
            <person name="Murphy C."/>
            <person name="Pearson M."/>
            <person name="Poon T.W."/>
            <person name="Priest M."/>
            <person name="Roberts A."/>
            <person name="Saif S."/>
            <person name="Shea T."/>
            <person name="Sisk P."/>
            <person name="Sykes S."/>
            <person name="Wortman J."/>
            <person name="Nusbaum C."/>
            <person name="Birren B."/>
        </authorList>
    </citation>
    <scope>NUCLEOTIDE SEQUENCE [LARGE SCALE GENOMIC DNA]</scope>
    <source>
        <strain evidence="2">ACB1</strain>
    </source>
</reference>
<dbReference type="STRING" id="796943.HMPREF9625_00859"/>
<accession>G9WNC6</accession>
<dbReference type="PATRIC" id="fig|796943.3.peg.1269"/>
<dbReference type="InterPro" id="IPR007393">
    <property type="entry name" value="YlxR_dom"/>
</dbReference>
<feature type="domain" description="YlxR" evidence="1">
    <location>
        <begin position="7"/>
        <end position="80"/>
    </location>
</feature>
<dbReference type="CDD" id="cd00279">
    <property type="entry name" value="YlxR"/>
    <property type="match status" value="1"/>
</dbReference>
<dbReference type="RefSeq" id="WP_009534717.1">
    <property type="nucleotide sequence ID" value="NZ_KE148312.1"/>
</dbReference>
<evidence type="ECO:0000259" key="1">
    <source>
        <dbReference type="Pfam" id="PF04296"/>
    </source>
</evidence>
<dbReference type="InterPro" id="IPR035931">
    <property type="entry name" value="YlxR-like_sf"/>
</dbReference>
<dbReference type="AlphaFoldDB" id="G9WNC6"/>
<dbReference type="PANTHER" id="PTHR34215">
    <property type="entry name" value="BLL0784 PROTEIN"/>
    <property type="match status" value="1"/>
</dbReference>
<keyword evidence="3" id="KW-1185">Reference proteome</keyword>
<reference evidence="2" key="1">
    <citation type="submission" date="2011-08" db="EMBL/GenBank/DDBJ databases">
        <authorList>
            <consortium name="The Broad Institute Genome Sequencing Platform"/>
            <person name="Earl A."/>
            <person name="Ward D."/>
            <person name="Feldgarden M."/>
            <person name="Gevers D."/>
            <person name="Sizova M."/>
            <person name="Hazen A."/>
            <person name="Epstein S."/>
            <person name="Young S.K."/>
            <person name="Zeng Q."/>
            <person name="Gargeya S."/>
            <person name="Fitzgerald M."/>
            <person name="Haas B."/>
            <person name="Abouelleil A."/>
            <person name="Alvarado L."/>
            <person name="Arachchi H.M."/>
            <person name="Berlin A."/>
            <person name="Brown A."/>
            <person name="Chapman S.B."/>
            <person name="Chen Z."/>
            <person name="Dunbar C."/>
            <person name="Freedman E."/>
            <person name="Gearin G."/>
            <person name="Gellesch M."/>
            <person name="Goldberg J."/>
            <person name="Griggs A."/>
            <person name="Gujja S."/>
            <person name="Heiman D."/>
            <person name="Howarth C."/>
            <person name="Larson L."/>
            <person name="Lui A."/>
            <person name="MacDonald P.J.P."/>
            <person name="Montmayeur A."/>
            <person name="Murphy C."/>
            <person name="Neiman D."/>
            <person name="Pearson M."/>
            <person name="Priest M."/>
            <person name="Roberts A."/>
            <person name="Saif S."/>
            <person name="Shea T."/>
            <person name="Shenoy N."/>
            <person name="Sisk P."/>
            <person name="Stolte C."/>
            <person name="Sykes S."/>
            <person name="Wortman J."/>
            <person name="Nusbaum C."/>
            <person name="Birren B."/>
        </authorList>
    </citation>
    <scope>NUCLEOTIDE SEQUENCE</scope>
    <source>
        <strain evidence="2">ACB1</strain>
    </source>
</reference>
<evidence type="ECO:0000313" key="2">
    <source>
        <dbReference type="EMBL" id="EHL11292.1"/>
    </source>
</evidence>
<dbReference type="PANTHER" id="PTHR34215:SF1">
    <property type="entry name" value="YLXR DOMAIN-CONTAINING PROTEIN"/>
    <property type="match status" value="1"/>
</dbReference>
<dbReference type="SUPFAM" id="SSF64376">
    <property type="entry name" value="YlxR-like"/>
    <property type="match status" value="1"/>
</dbReference>
<name>G9WNC6_9FIRM</name>
<comment type="caution">
    <text evidence="2">The sequence shown here is derived from an EMBL/GenBank/DDBJ whole genome shotgun (WGS) entry which is preliminary data.</text>
</comment>
<proteinExistence type="predicted"/>
<protein>
    <recommendedName>
        <fullName evidence="1">YlxR domain-containing protein</fullName>
    </recommendedName>
</protein>
<dbReference type="HOGENOM" id="CLU_147970_2_1_9"/>
<organism evidence="2 3">
    <name type="scientific">Oribacterium parvum ACB1</name>
    <dbReference type="NCBI Taxonomy" id="796943"/>
    <lineage>
        <taxon>Bacteria</taxon>
        <taxon>Bacillati</taxon>
        <taxon>Bacillota</taxon>
        <taxon>Clostridia</taxon>
        <taxon>Lachnospirales</taxon>
        <taxon>Lachnospiraceae</taxon>
        <taxon>Oribacterium</taxon>
    </lineage>
</organism>